<comment type="subunit">
    <text evidence="19">Component of the cbb3-type cytochrome c oxidase.</text>
</comment>
<feature type="binding site" description="covalent" evidence="21">
    <location>
        <position position="121"/>
    </location>
    <ligand>
        <name>heme c</name>
        <dbReference type="ChEBI" id="CHEBI:61717"/>
        <label>1</label>
    </ligand>
</feature>
<dbReference type="InterPro" id="IPR004678">
    <property type="entry name" value="Cyt_c_oxidase_cbb3_su3"/>
</dbReference>
<evidence type="ECO:0000256" key="4">
    <source>
        <dbReference type="ARBA" id="ARBA00022448"/>
    </source>
</evidence>
<keyword evidence="10 19" id="KW-0479">Metal-binding</keyword>
<evidence type="ECO:0000256" key="17">
    <source>
        <dbReference type="ARBA" id="ARBA00023065"/>
    </source>
</evidence>
<keyword evidence="6 19" id="KW-0997">Cell inner membrane</keyword>
<evidence type="ECO:0000256" key="22">
    <source>
        <dbReference type="SAM" id="Phobius"/>
    </source>
</evidence>
<dbReference type="SUPFAM" id="SSF46626">
    <property type="entry name" value="Cytochrome c"/>
    <property type="match status" value="2"/>
</dbReference>
<organism evidence="24 25">
    <name type="scientific">Rubrimonas cliftonensis</name>
    <dbReference type="NCBI Taxonomy" id="89524"/>
    <lineage>
        <taxon>Bacteria</taxon>
        <taxon>Pseudomonadati</taxon>
        <taxon>Pseudomonadota</taxon>
        <taxon>Alphaproteobacteria</taxon>
        <taxon>Rhodobacterales</taxon>
        <taxon>Paracoccaceae</taxon>
        <taxon>Rubrimonas</taxon>
    </lineage>
</organism>
<dbReference type="PROSITE" id="PS51007">
    <property type="entry name" value="CYTC"/>
    <property type="match status" value="2"/>
</dbReference>
<keyword evidence="9 22" id="KW-0812">Transmembrane</keyword>
<feature type="binding site" description="axial binding residue" evidence="20">
    <location>
        <position position="125"/>
    </location>
    <ligand>
        <name>heme c</name>
        <dbReference type="ChEBI" id="CHEBI:61717"/>
        <label>1</label>
    </ligand>
    <ligandPart>
        <name>Fe</name>
        <dbReference type="ChEBI" id="CHEBI:18248"/>
    </ligandPart>
</feature>
<keyword evidence="15 19" id="KW-0560">Oxidoreductase</keyword>
<dbReference type="GO" id="GO:0020037">
    <property type="term" value="F:heme binding"/>
    <property type="evidence" value="ECO:0007669"/>
    <property type="project" value="InterPro"/>
</dbReference>
<name>A0A1H4DJD1_9RHOB</name>
<evidence type="ECO:0000256" key="1">
    <source>
        <dbReference type="ARBA" id="ARBA00004533"/>
    </source>
</evidence>
<dbReference type="InterPro" id="IPR009056">
    <property type="entry name" value="Cyt_c-like_dom"/>
</dbReference>
<dbReference type="PANTHER" id="PTHR33751:SF1">
    <property type="entry name" value="CBB3-TYPE CYTOCHROME C OXIDASE SUBUNIT FIXP"/>
    <property type="match status" value="1"/>
</dbReference>
<feature type="transmembrane region" description="Helical" evidence="22">
    <location>
        <begin position="32"/>
        <end position="54"/>
    </location>
</feature>
<dbReference type="InterPro" id="IPR008168">
    <property type="entry name" value="Cyt_C_IC"/>
</dbReference>
<keyword evidence="8 19" id="KW-0679">Respiratory chain</keyword>
<comment type="cofactor">
    <cofactor evidence="19 21">
        <name>heme c</name>
        <dbReference type="ChEBI" id="CHEBI:61717"/>
    </cofactor>
    <text evidence="19 21">Binds 2 heme C groups per subunit.</text>
</comment>
<evidence type="ECO:0000256" key="2">
    <source>
        <dbReference type="ARBA" id="ARBA00004673"/>
    </source>
</evidence>
<dbReference type="Pfam" id="PF14715">
    <property type="entry name" value="FixP_N"/>
    <property type="match status" value="1"/>
</dbReference>
<keyword evidence="12 19" id="KW-0375">Hydrogen ion transport</keyword>
<evidence type="ECO:0000256" key="15">
    <source>
        <dbReference type="ARBA" id="ARBA00023002"/>
    </source>
</evidence>
<dbReference type="InterPro" id="IPR036909">
    <property type="entry name" value="Cyt_c-like_dom_sf"/>
</dbReference>
<evidence type="ECO:0000256" key="16">
    <source>
        <dbReference type="ARBA" id="ARBA00023004"/>
    </source>
</evidence>
<dbReference type="PANTHER" id="PTHR33751">
    <property type="entry name" value="CBB3-TYPE CYTOCHROME C OXIDASE SUBUNIT FIXP"/>
    <property type="match status" value="1"/>
</dbReference>
<comment type="subcellular location">
    <subcellularLocation>
        <location evidence="1 19">Cell inner membrane</location>
    </subcellularLocation>
</comment>
<dbReference type="PRINTS" id="PR00605">
    <property type="entry name" value="CYTCHROMECIC"/>
</dbReference>
<dbReference type="Gene3D" id="1.10.760.10">
    <property type="entry name" value="Cytochrome c-like domain"/>
    <property type="match status" value="2"/>
</dbReference>
<keyword evidence="4 19" id="KW-0813">Transport</keyword>
<keyword evidence="17 19" id="KW-0406">Ion transport</keyword>
<evidence type="ECO:0000259" key="23">
    <source>
        <dbReference type="PROSITE" id="PS51007"/>
    </source>
</evidence>
<keyword evidence="16 19" id="KW-0408">Iron</keyword>
<dbReference type="Gene3D" id="6.10.280.130">
    <property type="match status" value="1"/>
</dbReference>
<dbReference type="Pfam" id="PF13442">
    <property type="entry name" value="Cytochrome_CBB3"/>
    <property type="match status" value="2"/>
</dbReference>
<feature type="binding site" description="covalent" evidence="21">
    <location>
        <position position="124"/>
    </location>
    <ligand>
        <name>heme c</name>
        <dbReference type="ChEBI" id="CHEBI:61717"/>
        <label>1</label>
    </ligand>
</feature>
<dbReference type="Proteomes" id="UP000198703">
    <property type="component" value="Unassembled WGS sequence"/>
</dbReference>
<evidence type="ECO:0000313" key="24">
    <source>
        <dbReference type="EMBL" id="SEA72824.1"/>
    </source>
</evidence>
<comment type="pathway">
    <text evidence="2 19">Energy metabolism; oxidative phosphorylation.</text>
</comment>
<keyword evidence="13 19" id="KW-0249">Electron transport</keyword>
<dbReference type="STRING" id="89524.SAMN05444370_11071"/>
<keyword evidence="18 19" id="KW-0472">Membrane</keyword>
<comment type="similarity">
    <text evidence="3 19">Belongs to the CcoP / FixP family.</text>
</comment>
<dbReference type="GO" id="GO:1902600">
    <property type="term" value="P:proton transmembrane transport"/>
    <property type="evidence" value="ECO:0007669"/>
    <property type="project" value="UniProtKB-KW"/>
</dbReference>
<protein>
    <recommendedName>
        <fullName evidence="19">Cbb3-type cytochrome c oxidase subunit</fullName>
    </recommendedName>
</protein>
<keyword evidence="11" id="KW-0677">Repeat</keyword>
<keyword evidence="5 19" id="KW-1003">Cell membrane</keyword>
<dbReference type="GO" id="GO:0006119">
    <property type="term" value="P:oxidative phosphorylation"/>
    <property type="evidence" value="ECO:0007669"/>
    <property type="project" value="UniProtKB-UniPathway"/>
</dbReference>
<evidence type="ECO:0000256" key="18">
    <source>
        <dbReference type="ARBA" id="ARBA00023136"/>
    </source>
</evidence>
<keyword evidence="7 19" id="KW-0349">Heme</keyword>
<evidence type="ECO:0000313" key="25">
    <source>
        <dbReference type="Proteomes" id="UP000198703"/>
    </source>
</evidence>
<dbReference type="RefSeq" id="WP_093254624.1">
    <property type="nucleotide sequence ID" value="NZ_FNQM01000010.1"/>
</dbReference>
<proteinExistence type="inferred from homology"/>
<dbReference type="UniPathway" id="UPA00705"/>
<evidence type="ECO:0000256" key="6">
    <source>
        <dbReference type="ARBA" id="ARBA00022519"/>
    </source>
</evidence>
<dbReference type="EMBL" id="FNQM01000010">
    <property type="protein sequence ID" value="SEA72824.1"/>
    <property type="molecule type" value="Genomic_DNA"/>
</dbReference>
<evidence type="ECO:0000256" key="13">
    <source>
        <dbReference type="ARBA" id="ARBA00022982"/>
    </source>
</evidence>
<gene>
    <name evidence="24" type="ORF">SAMN05444370_11071</name>
</gene>
<evidence type="ECO:0000256" key="5">
    <source>
        <dbReference type="ARBA" id="ARBA00022475"/>
    </source>
</evidence>
<evidence type="ECO:0000256" key="9">
    <source>
        <dbReference type="ARBA" id="ARBA00022692"/>
    </source>
</evidence>
<dbReference type="GO" id="GO:0016491">
    <property type="term" value="F:oxidoreductase activity"/>
    <property type="evidence" value="ECO:0007669"/>
    <property type="project" value="UniProtKB-KW"/>
</dbReference>
<dbReference type="GO" id="GO:0005886">
    <property type="term" value="C:plasma membrane"/>
    <property type="evidence" value="ECO:0007669"/>
    <property type="project" value="UniProtKB-SubCell"/>
</dbReference>
<feature type="binding site" description="covalent" evidence="21">
    <location>
        <position position="219"/>
    </location>
    <ligand>
        <name>heme c</name>
        <dbReference type="ChEBI" id="CHEBI:61717"/>
        <label>2</label>
    </ligand>
</feature>
<evidence type="ECO:0000256" key="7">
    <source>
        <dbReference type="ARBA" id="ARBA00022617"/>
    </source>
</evidence>
<evidence type="ECO:0000256" key="14">
    <source>
        <dbReference type="ARBA" id="ARBA00022989"/>
    </source>
</evidence>
<feature type="binding site" description="axial binding residue" evidence="20">
    <location>
        <position position="223"/>
    </location>
    <ligand>
        <name>heme c</name>
        <dbReference type="ChEBI" id="CHEBI:61717"/>
        <label>2</label>
    </ligand>
    <ligandPart>
        <name>Fe</name>
        <dbReference type="ChEBI" id="CHEBI:18248"/>
    </ligandPart>
</feature>
<dbReference type="GO" id="GO:0005506">
    <property type="term" value="F:iron ion binding"/>
    <property type="evidence" value="ECO:0007669"/>
    <property type="project" value="InterPro"/>
</dbReference>
<feature type="domain" description="Cytochrome c" evidence="23">
    <location>
        <begin position="108"/>
        <end position="199"/>
    </location>
</feature>
<feature type="binding site" description="covalent" evidence="21">
    <location>
        <position position="222"/>
    </location>
    <ligand>
        <name>heme c</name>
        <dbReference type="ChEBI" id="CHEBI:61717"/>
        <label>2</label>
    </ligand>
</feature>
<evidence type="ECO:0000256" key="11">
    <source>
        <dbReference type="ARBA" id="ARBA00022737"/>
    </source>
</evidence>
<reference evidence="24 25" key="1">
    <citation type="submission" date="2016-10" db="EMBL/GenBank/DDBJ databases">
        <authorList>
            <person name="de Groot N.N."/>
        </authorList>
    </citation>
    <scope>NUCLEOTIDE SEQUENCE [LARGE SCALE GENOMIC DNA]</scope>
    <source>
        <strain evidence="24 25">DSM 15345</strain>
    </source>
</reference>
<evidence type="ECO:0000256" key="19">
    <source>
        <dbReference type="PIRNR" id="PIRNR000006"/>
    </source>
</evidence>
<evidence type="ECO:0000256" key="8">
    <source>
        <dbReference type="ARBA" id="ARBA00022660"/>
    </source>
</evidence>
<comment type="function">
    <text evidence="19">C-type cytochrome. Part of the cbb3-type cytochrome c oxidase complex.</text>
</comment>
<evidence type="ECO:0000256" key="10">
    <source>
        <dbReference type="ARBA" id="ARBA00022723"/>
    </source>
</evidence>
<dbReference type="AlphaFoldDB" id="A0A1H4DJD1"/>
<sequence>MAEKRIDEATGVETTGHEFDGIAELNNPMPQWWLSIFYACVAFALIYTIFFPAWPMVTKATEGWLGYTARGEVAEEIAEHAESQAVWRQRIADTDIEAIRNDPELLQFAMAAGRANFAVNCSQCHGSGAAGNVGGYPNLNDDDWIWGGDLESIYTTIAHGVRNEADPDARYSEMPRYGVDELLSREEIAQVAQYVVSLSGGEQDAAAVEAGMEIYLDNCAACHGDEGLGVPEVGAPNLADSVWLYGGSAEQIAAQVWRPQQGVMPPWLGKLGETQVKELAVYVHALGGGV</sequence>
<dbReference type="GO" id="GO:0009055">
    <property type="term" value="F:electron transfer activity"/>
    <property type="evidence" value="ECO:0007669"/>
    <property type="project" value="InterPro"/>
</dbReference>
<evidence type="ECO:0000256" key="21">
    <source>
        <dbReference type="PIRSR" id="PIRSR000006-2"/>
    </source>
</evidence>
<evidence type="ECO:0000256" key="3">
    <source>
        <dbReference type="ARBA" id="ARBA00006113"/>
    </source>
</evidence>
<dbReference type="NCBIfam" id="TIGR00782">
    <property type="entry name" value="ccoP"/>
    <property type="match status" value="1"/>
</dbReference>
<dbReference type="InterPro" id="IPR038414">
    <property type="entry name" value="CcoP_N_sf"/>
</dbReference>
<accession>A0A1H4DJD1</accession>
<feature type="binding site" description="axial binding residue" evidence="20">
    <location>
        <position position="174"/>
    </location>
    <ligand>
        <name>heme c</name>
        <dbReference type="ChEBI" id="CHEBI:61717"/>
        <label>2</label>
    </ligand>
    <ligandPart>
        <name>Fe</name>
        <dbReference type="ChEBI" id="CHEBI:18248"/>
    </ligandPart>
</feature>
<dbReference type="PIRSF" id="PIRSF000006">
    <property type="entry name" value="Cbb3-Cox_fixP"/>
    <property type="match status" value="1"/>
</dbReference>
<evidence type="ECO:0000256" key="20">
    <source>
        <dbReference type="PIRSR" id="PIRSR000006-1"/>
    </source>
</evidence>
<keyword evidence="14 22" id="KW-1133">Transmembrane helix</keyword>
<dbReference type="InterPro" id="IPR050597">
    <property type="entry name" value="Cytochrome_c_Oxidase_Subunit"/>
</dbReference>
<feature type="binding site" description="axial binding residue" evidence="20">
    <location>
        <position position="264"/>
    </location>
    <ligand>
        <name>heme c</name>
        <dbReference type="ChEBI" id="CHEBI:61717"/>
        <label>1</label>
    </ligand>
    <ligandPart>
        <name>Fe</name>
        <dbReference type="ChEBI" id="CHEBI:18248"/>
    </ligandPart>
</feature>
<feature type="domain" description="Cytochrome c" evidence="23">
    <location>
        <begin position="206"/>
        <end position="287"/>
    </location>
</feature>
<keyword evidence="25" id="KW-1185">Reference proteome</keyword>
<dbReference type="OrthoDB" id="9811281at2"/>
<evidence type="ECO:0000256" key="12">
    <source>
        <dbReference type="ARBA" id="ARBA00022781"/>
    </source>
</evidence>
<dbReference type="InterPro" id="IPR032858">
    <property type="entry name" value="CcoP_N"/>
</dbReference>